<dbReference type="Pfam" id="PF01381">
    <property type="entry name" value="HTH_3"/>
    <property type="match status" value="1"/>
</dbReference>
<dbReference type="PANTHER" id="PTHR46797:SF10">
    <property type="entry name" value="BLR1115 PROTEIN"/>
    <property type="match status" value="1"/>
</dbReference>
<organism evidence="3 4">
    <name type="scientific">Mesorhizobium dulcispinae</name>
    <dbReference type="NCBI Taxonomy" id="3072316"/>
    <lineage>
        <taxon>Bacteria</taxon>
        <taxon>Pseudomonadati</taxon>
        <taxon>Pseudomonadota</taxon>
        <taxon>Alphaproteobacteria</taxon>
        <taxon>Hyphomicrobiales</taxon>
        <taxon>Phyllobacteriaceae</taxon>
        <taxon>Mesorhizobium</taxon>
    </lineage>
</organism>
<comment type="caution">
    <text evidence="3">The sequence shown here is derived from an EMBL/GenBank/DDBJ whole genome shotgun (WGS) entry which is preliminary data.</text>
</comment>
<proteinExistence type="predicted"/>
<dbReference type="PROSITE" id="PS50943">
    <property type="entry name" value="HTH_CROC1"/>
    <property type="match status" value="1"/>
</dbReference>
<evidence type="ECO:0000313" key="3">
    <source>
        <dbReference type="EMBL" id="MDX8473915.1"/>
    </source>
</evidence>
<keyword evidence="1" id="KW-0238">DNA-binding</keyword>
<sequence>MADISNDITSTIGRRIRSERDLRGWSLAELAERSDVSKAMLSAMERGMTSPTAALLVRIASAFGMTLSTLIARAEMQSGGVCRKDEQPVWQDPATGYVRRHLSPATQMPLELIRVSLPAGAKVDFPAASYAFIKQQIWLIGGRLDFTEGDVVHRLEPGDCLALGAPSACSFHAPGPEAAEYLVALVRG</sequence>
<dbReference type="CDD" id="cd02209">
    <property type="entry name" value="cupin_XRE_C"/>
    <property type="match status" value="1"/>
</dbReference>
<dbReference type="InterPro" id="IPR001387">
    <property type="entry name" value="Cro/C1-type_HTH"/>
</dbReference>
<gene>
    <name evidence="3" type="ORF">RFM27_17700</name>
</gene>
<keyword evidence="4" id="KW-1185">Reference proteome</keyword>
<name>A0ABU4XJE0_9HYPH</name>
<dbReference type="RefSeq" id="WP_320262780.1">
    <property type="nucleotide sequence ID" value="NZ_JAVIIX010000009.1"/>
</dbReference>
<accession>A0ABU4XJE0</accession>
<dbReference type="SUPFAM" id="SSF47413">
    <property type="entry name" value="lambda repressor-like DNA-binding domains"/>
    <property type="match status" value="1"/>
</dbReference>
<protein>
    <submittedName>
        <fullName evidence="3">XRE family transcriptional regulator</fullName>
    </submittedName>
</protein>
<evidence type="ECO:0000313" key="4">
    <source>
        <dbReference type="Proteomes" id="UP001271780"/>
    </source>
</evidence>
<evidence type="ECO:0000256" key="1">
    <source>
        <dbReference type="ARBA" id="ARBA00023125"/>
    </source>
</evidence>
<dbReference type="EMBL" id="JAVIIZ010000010">
    <property type="protein sequence ID" value="MDX8473915.1"/>
    <property type="molecule type" value="Genomic_DNA"/>
</dbReference>
<evidence type="ECO:0000259" key="2">
    <source>
        <dbReference type="PROSITE" id="PS50943"/>
    </source>
</evidence>
<dbReference type="InterPro" id="IPR010982">
    <property type="entry name" value="Lambda_DNA-bd_dom_sf"/>
</dbReference>
<dbReference type="InterPro" id="IPR011051">
    <property type="entry name" value="RmlC_Cupin_sf"/>
</dbReference>
<dbReference type="SMART" id="SM00530">
    <property type="entry name" value="HTH_XRE"/>
    <property type="match status" value="1"/>
</dbReference>
<dbReference type="PANTHER" id="PTHR46797">
    <property type="entry name" value="HTH-TYPE TRANSCRIPTIONAL REGULATOR"/>
    <property type="match status" value="1"/>
</dbReference>
<dbReference type="Proteomes" id="UP001271780">
    <property type="component" value="Unassembled WGS sequence"/>
</dbReference>
<reference evidence="3 4" key="1">
    <citation type="submission" date="2023-08" db="EMBL/GenBank/DDBJ databases">
        <title>Implementing the SeqCode for naming new Mesorhizobium species isolated from Vachellia karroo root nodules.</title>
        <authorList>
            <person name="Van Lill M."/>
        </authorList>
    </citation>
    <scope>NUCLEOTIDE SEQUENCE [LARGE SCALE GENOMIC DNA]</scope>
    <source>
        <strain evidence="3 4">VK23A</strain>
    </source>
</reference>
<dbReference type="Gene3D" id="1.10.260.40">
    <property type="entry name" value="lambda repressor-like DNA-binding domains"/>
    <property type="match status" value="1"/>
</dbReference>
<dbReference type="SUPFAM" id="SSF51182">
    <property type="entry name" value="RmlC-like cupins"/>
    <property type="match status" value="1"/>
</dbReference>
<dbReference type="InterPro" id="IPR050807">
    <property type="entry name" value="TransReg_Diox_bact_type"/>
</dbReference>
<dbReference type="CDD" id="cd00093">
    <property type="entry name" value="HTH_XRE"/>
    <property type="match status" value="1"/>
</dbReference>
<feature type="domain" description="HTH cro/C1-type" evidence="2">
    <location>
        <begin position="16"/>
        <end position="70"/>
    </location>
</feature>